<sequence>MKTLLLFAVLQFLNLYGQGQEIKPHCDYSHQLFNYQCNFTINNINKRDDFEDISGIHLNFMTDNDVTSVIAHEQYSALIPSIICDKFKNIRDLTFTASHVEILTSKAFQNCRNLRTLVIFSNLISDLPENLFNINRNLRFLNLEKNLLTKIDSKSFSAAINSIDNFVISFNRIEAIDEKFFDKATKLMTFWTEGNKCVSQNFFIWNSNRHQVRQQLRECFDLFERPQTPDESFIRCTYDIWFEIECIMSIFNPNGREFDRIEGDLPDGILHQDVLVVDVWLQNTTNIPLVICETFTNLITLHISSSGLRTLTVEALENCRNLRSVWFSLNQISEIPDDLFRHATNLQTVILNNNHITKIKIGMFTNSNSQLHTVWLRQNEITEIEDLAFDDLPSFTSLDVSFNKLTTVKSSFFGNSLTRLTLFSAQNNMISSIDPEWFDGAIQLGNLNLSNNICIDNLDVWDVSHNRTGVRNELQNCFDNFESSQTTTLIPDLEVIRCYYTFSNEIGHCIFYILNVNGRDDFIRIEDYWSSLPSDKTYDYIKSLSSEDMQTPFIPSILDLNNCRYLERLHLPQNRIKTIPDFIFFNNPNLIVLDLHMNEIDQLNYNSFIGIGENLIGLNLRDNKMINLPNGIFNHLINLKSLDIGQNELNRLSKNIFGNSLRSLESLIADNNSISAINHDVFDAAANLQTLFLSDNFCINENFFEVQNSRFAVRHRLMDCFKNYDQAPDDGSFIRCNYEIPIVPREGRACELLTFNPNGRDDFNTVEGDFPIGVTAENITFIGMLQQQTPIIPSILCDFFPNIQDFISAMSGLNHLMSSSIKNCRNLFYFAILNEEIREIPEDFFAVHNGLFGVTFIMNDIEEIPTRLFANTPRLEEIIFSNNRIRNLHPGTFDNLPMLYLLYIENNFITTINSNSFGSSINIEIFSFYSNEITAIDPNWFDTQRKLNQLFLEGNICQNTRFINILNNREATRIALQPCFDNFNDEGNQTTTMLPTTTPDTTTTSSSDGSFIRCNYIYRGNNEYFCRMTIYNPNGRNDFTHIEGNLPSNATYDQVLHVSAIGENTLNVPNIICFQFPQLQTIRVQYSQLNILNYQSFEYCQNIVEISLANNGLSEIGNNTFGNHLQKLERIEISMNRLTNIGMRSFGTESIARLRVVWFDTNIINAIDPNWFDSATNLTNIDMRGNDCARQNFNNVHLNRQQVRSELTTCFNNYEDVEFINCNYLIDDEINQWMCELCIRNPRGRNDFTHIEGTLPPETSYNEILHVGMASQWTKNLPTIICYQFPQLLNINILSSRIEIINQESLKYCNNLIRFSLFSNNIAEIPDDTFSSNLRNLRSIFLIINQLQSISSRSFSPDILASLNMVVLHSNFIIAIDPQFFDTAVNLTLLDLTNNICIDQSFWDVNLNRQQVRNALTNCFNNYDLIQTTTILPTTTTVQIPTTTTTVQPINSYIRCSYQFLTSVDVSCIMSIFNPQGNDFEIIEGNFPPIATFNQLTYIWAVGQHTTNIPSVICRQFPRLLFLDISTSRLTTINQNSFANCNNLQYILLASNEISTIPDNTFGSNLINIYSIDMRANQIQRLSSRSFSTQVLNKVSQFQADSNVINAIDVNWFDSATNITRLYLNNNLCVNSNFNDVHLNRQVVRNALNVCFNNYNITAN</sequence>
<dbReference type="PANTHER" id="PTHR24369">
    <property type="entry name" value="ANTIGEN BSP, PUTATIVE-RELATED"/>
    <property type="match status" value="1"/>
</dbReference>
<reference evidence="5" key="1">
    <citation type="submission" date="2021-03" db="EMBL/GenBank/DDBJ databases">
        <title>Chromosome level genome of the anhydrobiotic midge Polypedilum vanderplanki.</title>
        <authorList>
            <person name="Yoshida Y."/>
            <person name="Kikawada T."/>
            <person name="Gusev O."/>
        </authorList>
    </citation>
    <scope>NUCLEOTIDE SEQUENCE</scope>
    <source>
        <strain evidence="5">NIAS01</strain>
        <tissue evidence="5">Whole body or cell culture</tissue>
    </source>
</reference>
<keyword evidence="1" id="KW-0433">Leucine-rich repeat</keyword>
<dbReference type="EMBL" id="JADBJN010000004">
    <property type="protein sequence ID" value="KAG5669550.1"/>
    <property type="molecule type" value="Genomic_DNA"/>
</dbReference>
<evidence type="ECO:0000256" key="1">
    <source>
        <dbReference type="ARBA" id="ARBA00022614"/>
    </source>
</evidence>
<evidence type="ECO:0000256" key="2">
    <source>
        <dbReference type="ARBA" id="ARBA00022729"/>
    </source>
</evidence>
<name>A0A9J6BJH6_POLVA</name>
<accession>A0A9J6BJH6</accession>
<dbReference type="InterPro" id="IPR003591">
    <property type="entry name" value="Leu-rich_rpt_typical-subtyp"/>
</dbReference>
<dbReference type="InterPro" id="IPR032675">
    <property type="entry name" value="LRR_dom_sf"/>
</dbReference>
<keyword evidence="3" id="KW-0677">Repeat</keyword>
<comment type="caution">
    <text evidence="5">The sequence shown here is derived from an EMBL/GenBank/DDBJ whole genome shotgun (WGS) entry which is preliminary data.</text>
</comment>
<dbReference type="Proteomes" id="UP001107558">
    <property type="component" value="Chromosome 4"/>
</dbReference>
<dbReference type="Pfam" id="PF13306">
    <property type="entry name" value="LRR_5"/>
    <property type="match status" value="5"/>
</dbReference>
<dbReference type="GO" id="GO:0005886">
    <property type="term" value="C:plasma membrane"/>
    <property type="evidence" value="ECO:0007669"/>
    <property type="project" value="TreeGrafter"/>
</dbReference>
<feature type="signal peptide" evidence="4">
    <location>
        <begin position="1"/>
        <end position="19"/>
    </location>
</feature>
<dbReference type="InterPro" id="IPR026906">
    <property type="entry name" value="LRR_5"/>
</dbReference>
<dbReference type="Gene3D" id="3.80.10.10">
    <property type="entry name" value="Ribonuclease Inhibitor"/>
    <property type="match status" value="8"/>
</dbReference>
<proteinExistence type="predicted"/>
<dbReference type="OrthoDB" id="694479at2759"/>
<dbReference type="PANTHER" id="PTHR24369:SF210">
    <property type="entry name" value="CHAOPTIN-RELATED"/>
    <property type="match status" value="1"/>
</dbReference>
<evidence type="ECO:0000256" key="3">
    <source>
        <dbReference type="ARBA" id="ARBA00022737"/>
    </source>
</evidence>
<dbReference type="InterPro" id="IPR050541">
    <property type="entry name" value="LRR_TM_domain-containing"/>
</dbReference>
<evidence type="ECO:0000313" key="5">
    <source>
        <dbReference type="EMBL" id="KAG5669550.1"/>
    </source>
</evidence>
<dbReference type="InterPro" id="IPR001611">
    <property type="entry name" value="Leu-rich_rpt"/>
</dbReference>
<dbReference type="SUPFAM" id="SSF52058">
    <property type="entry name" value="L domain-like"/>
    <property type="match status" value="4"/>
</dbReference>
<dbReference type="SMART" id="SM00369">
    <property type="entry name" value="LRR_TYP"/>
    <property type="match status" value="23"/>
</dbReference>
<organism evidence="5 6">
    <name type="scientific">Polypedilum vanderplanki</name>
    <name type="common">Sleeping chironomid midge</name>
    <dbReference type="NCBI Taxonomy" id="319348"/>
    <lineage>
        <taxon>Eukaryota</taxon>
        <taxon>Metazoa</taxon>
        <taxon>Ecdysozoa</taxon>
        <taxon>Arthropoda</taxon>
        <taxon>Hexapoda</taxon>
        <taxon>Insecta</taxon>
        <taxon>Pterygota</taxon>
        <taxon>Neoptera</taxon>
        <taxon>Endopterygota</taxon>
        <taxon>Diptera</taxon>
        <taxon>Nematocera</taxon>
        <taxon>Chironomoidea</taxon>
        <taxon>Chironomidae</taxon>
        <taxon>Chironominae</taxon>
        <taxon>Polypedilum</taxon>
        <taxon>Polypedilum</taxon>
    </lineage>
</organism>
<gene>
    <name evidence="5" type="ORF">PVAND_017437</name>
</gene>
<dbReference type="PROSITE" id="PS51450">
    <property type="entry name" value="LRR"/>
    <property type="match status" value="3"/>
</dbReference>
<evidence type="ECO:0000256" key="4">
    <source>
        <dbReference type="SAM" id="SignalP"/>
    </source>
</evidence>
<protein>
    <submittedName>
        <fullName evidence="5">Uncharacterized protein</fullName>
    </submittedName>
</protein>
<dbReference type="Pfam" id="PF13855">
    <property type="entry name" value="LRR_8"/>
    <property type="match status" value="3"/>
</dbReference>
<keyword evidence="6" id="KW-1185">Reference proteome</keyword>
<feature type="chain" id="PRO_5039889318" evidence="4">
    <location>
        <begin position="20"/>
        <end position="1660"/>
    </location>
</feature>
<evidence type="ECO:0000313" key="6">
    <source>
        <dbReference type="Proteomes" id="UP001107558"/>
    </source>
</evidence>
<keyword evidence="2 4" id="KW-0732">Signal</keyword>